<feature type="region of interest" description="Disordered" evidence="3">
    <location>
        <begin position="360"/>
        <end position="388"/>
    </location>
</feature>
<dbReference type="SUPFAM" id="SSF49899">
    <property type="entry name" value="Concanavalin A-like lectins/glucanases"/>
    <property type="match status" value="1"/>
</dbReference>
<feature type="compositionally biased region" description="Basic and acidic residues" evidence="3">
    <location>
        <begin position="369"/>
        <end position="385"/>
    </location>
</feature>
<evidence type="ECO:0000259" key="5">
    <source>
        <dbReference type="SMART" id="SM00210"/>
    </source>
</evidence>
<feature type="compositionally biased region" description="Basic and acidic residues" evidence="3">
    <location>
        <begin position="488"/>
        <end position="497"/>
    </location>
</feature>
<dbReference type="AlphaFoldDB" id="L5LWC9"/>
<dbReference type="InterPro" id="IPR013320">
    <property type="entry name" value="ConA-like_dom_sf"/>
</dbReference>
<dbReference type="Pfam" id="PF02210">
    <property type="entry name" value="Laminin_G_2"/>
    <property type="match status" value="1"/>
</dbReference>
<dbReference type="InterPro" id="IPR048287">
    <property type="entry name" value="TSPN-like_N"/>
</dbReference>
<feature type="domain" description="Thrombospondin-like N-terminal" evidence="5">
    <location>
        <begin position="19"/>
        <end position="210"/>
    </location>
</feature>
<keyword evidence="1 4" id="KW-0732">Signal</keyword>
<feature type="compositionally biased region" description="Low complexity" evidence="3">
    <location>
        <begin position="548"/>
        <end position="565"/>
    </location>
</feature>
<gene>
    <name evidence="7" type="ORF">MDA_GLEAN10024689</name>
</gene>
<dbReference type="FunFam" id="2.60.120.200:FF:000016">
    <property type="entry name" value="Collagen XI alpha 1 chain"/>
    <property type="match status" value="1"/>
</dbReference>
<dbReference type="PANTHER" id="PTHR24637:SF421">
    <property type="entry name" value="CUTICLE COLLAGEN DPY-2"/>
    <property type="match status" value="1"/>
</dbReference>
<protein>
    <submittedName>
        <fullName evidence="7">Collagen alpha-1(XI) chain</fullName>
    </submittedName>
</protein>
<feature type="chain" id="PRO_5003970666" evidence="4">
    <location>
        <begin position="18"/>
        <end position="704"/>
    </location>
</feature>
<feature type="signal peptide" evidence="4">
    <location>
        <begin position="1"/>
        <end position="17"/>
    </location>
</feature>
<dbReference type="SMART" id="SM00282">
    <property type="entry name" value="LamG"/>
    <property type="match status" value="1"/>
</dbReference>
<dbReference type="PANTHER" id="PTHR24637">
    <property type="entry name" value="COLLAGEN"/>
    <property type="match status" value="1"/>
</dbReference>
<evidence type="ECO:0000256" key="1">
    <source>
        <dbReference type="ARBA" id="ARBA00022729"/>
    </source>
</evidence>
<evidence type="ECO:0000313" key="8">
    <source>
        <dbReference type="Proteomes" id="UP000010556"/>
    </source>
</evidence>
<keyword evidence="7" id="KW-0176">Collagen</keyword>
<evidence type="ECO:0000313" key="7">
    <source>
        <dbReference type="EMBL" id="ELK30734.1"/>
    </source>
</evidence>
<dbReference type="Proteomes" id="UP000010556">
    <property type="component" value="Unassembled WGS sequence"/>
</dbReference>
<keyword evidence="8" id="KW-1185">Reference proteome</keyword>
<proteinExistence type="predicted"/>
<evidence type="ECO:0000256" key="3">
    <source>
        <dbReference type="SAM" id="MobiDB-lite"/>
    </source>
</evidence>
<sequence>MFFTAIIILYSQAELQAAPVDVLKALDFHNSPEGISKTTGFCTNRKNSKGSDTAYRVSKQAQLSAPTKQLFSGGTFPEDFSILFTVKPKKGIQSFLLSIYNEHGIQQIGVEVGRSPVFLFEDHLGKPAPEDYPLFRTVNLADGKWHRVAISVEKKTVTMIVDCKKKTTKPLGRSERAIVDTNGITVFGTRILDEEVFEGDIQQLLISSDPKAAYDYCEHYSPDCDSSVPKAAQAQEPQIDEYAPEEVVEYDYEYGDADYKEADSVTGTPTVAEETVAQTEVNTCGWGPAVRLPVAPLQPPESCEPVTVFLWQPLSRGHHAGSLCLCLPGTQPFPPFSLDIYVFHSASPLAFQKKKSHFQQKTRTVATSSKEKPQKFTPPKSDRFASKKKKSYRAAATARLGVQANIVEDFQEYNYGTMGSYQTEAPRRVSGTNEPSPMEDVFTEEYLTGEDYEAQRKNPEDTLYENKEIDGRDSDLPVDGDLGEYDFYEYKDYEDKQTSPTNEEFGPGVPAETDITETSGLMGPPGLQGPSGPPGDPGDRGPPGRPGLPGADGLPGPPGTMLMLPFRYGGGDGSKGPVVSAQEAQAQAILQQARNAVSGKRLRVKARAACHVLAARAHSAHTRCGESVVPVGHMGGLVHRGPKERVVTQVRRALVVSKGRLVRRGNLAKGVVQVLMEEEECQENLGQRVNAVPKALPALLAKTE</sequence>
<feature type="compositionally biased region" description="Acidic residues" evidence="3">
    <location>
        <begin position="476"/>
        <end position="487"/>
    </location>
</feature>
<reference evidence="8" key="1">
    <citation type="journal article" date="2013" name="Science">
        <title>Comparative analysis of bat genomes provides insight into the evolution of flight and immunity.</title>
        <authorList>
            <person name="Zhang G."/>
            <person name="Cowled C."/>
            <person name="Shi Z."/>
            <person name="Huang Z."/>
            <person name="Bishop-Lilly K.A."/>
            <person name="Fang X."/>
            <person name="Wynne J.W."/>
            <person name="Xiong Z."/>
            <person name="Baker M.L."/>
            <person name="Zhao W."/>
            <person name="Tachedjian M."/>
            <person name="Zhu Y."/>
            <person name="Zhou P."/>
            <person name="Jiang X."/>
            <person name="Ng J."/>
            <person name="Yang L."/>
            <person name="Wu L."/>
            <person name="Xiao J."/>
            <person name="Feng Y."/>
            <person name="Chen Y."/>
            <person name="Sun X."/>
            <person name="Zhang Y."/>
            <person name="Marsh G.A."/>
            <person name="Crameri G."/>
            <person name="Broder C.C."/>
            <person name="Frey K.G."/>
            <person name="Wang L.F."/>
            <person name="Wang J."/>
        </authorList>
    </citation>
    <scope>NUCLEOTIDE SEQUENCE [LARGE SCALE GENOMIC DNA]</scope>
</reference>
<organism evidence="7 8">
    <name type="scientific">Myotis davidii</name>
    <name type="common">David's myotis</name>
    <dbReference type="NCBI Taxonomy" id="225400"/>
    <lineage>
        <taxon>Eukaryota</taxon>
        <taxon>Metazoa</taxon>
        <taxon>Chordata</taxon>
        <taxon>Craniata</taxon>
        <taxon>Vertebrata</taxon>
        <taxon>Euteleostomi</taxon>
        <taxon>Mammalia</taxon>
        <taxon>Eutheria</taxon>
        <taxon>Laurasiatheria</taxon>
        <taxon>Chiroptera</taxon>
        <taxon>Yangochiroptera</taxon>
        <taxon>Vespertilionidae</taxon>
        <taxon>Myotis</taxon>
    </lineage>
</organism>
<name>L5LWC9_MYODS</name>
<dbReference type="GO" id="GO:0005581">
    <property type="term" value="C:collagen trimer"/>
    <property type="evidence" value="ECO:0007669"/>
    <property type="project" value="UniProtKB-KW"/>
</dbReference>
<feature type="domain" description="Laminin G" evidence="6">
    <location>
        <begin position="78"/>
        <end position="209"/>
    </location>
</feature>
<dbReference type="Gene3D" id="2.60.120.200">
    <property type="match status" value="1"/>
</dbReference>
<keyword evidence="2" id="KW-0677">Repeat</keyword>
<accession>L5LWC9</accession>
<dbReference type="SMART" id="SM00210">
    <property type="entry name" value="TSPN"/>
    <property type="match status" value="1"/>
</dbReference>
<dbReference type="CDD" id="cd00110">
    <property type="entry name" value="LamG"/>
    <property type="match status" value="1"/>
</dbReference>
<evidence type="ECO:0000256" key="4">
    <source>
        <dbReference type="SAM" id="SignalP"/>
    </source>
</evidence>
<feature type="compositionally biased region" description="Basic and acidic residues" evidence="3">
    <location>
        <begin position="453"/>
        <end position="475"/>
    </location>
</feature>
<evidence type="ECO:0000256" key="2">
    <source>
        <dbReference type="ARBA" id="ARBA00022737"/>
    </source>
</evidence>
<feature type="region of interest" description="Disordered" evidence="3">
    <location>
        <begin position="447"/>
        <end position="578"/>
    </location>
</feature>
<evidence type="ECO:0000259" key="6">
    <source>
        <dbReference type="SMART" id="SM00282"/>
    </source>
</evidence>
<dbReference type="InterPro" id="IPR001791">
    <property type="entry name" value="Laminin_G"/>
</dbReference>
<dbReference type="EMBL" id="KB106585">
    <property type="protein sequence ID" value="ELK30734.1"/>
    <property type="molecule type" value="Genomic_DNA"/>
</dbReference>